<comment type="caution">
    <text evidence="1">The sequence shown here is derived from an EMBL/GenBank/DDBJ whole genome shotgun (WGS) entry which is preliminary data.</text>
</comment>
<organism evidence="1 2">
    <name type="scientific">Anoxybacteroides tepidamans</name>
    <dbReference type="NCBI Taxonomy" id="265948"/>
    <lineage>
        <taxon>Bacteria</taxon>
        <taxon>Bacillati</taxon>
        <taxon>Bacillota</taxon>
        <taxon>Bacilli</taxon>
        <taxon>Bacillales</taxon>
        <taxon>Anoxybacillaceae</taxon>
        <taxon>Anoxybacteroides</taxon>
    </lineage>
</organism>
<proteinExistence type="predicted"/>
<dbReference type="Proteomes" id="UP000520011">
    <property type="component" value="Unassembled WGS sequence"/>
</dbReference>
<dbReference type="RefSeq" id="WP_246363782.1">
    <property type="nucleotide sequence ID" value="NZ_JACHEP010000002.1"/>
</dbReference>
<dbReference type="AlphaFoldDB" id="A0A7W8INM4"/>
<sequence length="48" mass="5785">MVKFYLKINVLHHIAQNCSYDIAVMNELQQLERKWFSVQEKEGCEPSW</sequence>
<name>A0A7W8INM4_9BACL</name>
<evidence type="ECO:0000313" key="2">
    <source>
        <dbReference type="Proteomes" id="UP000520011"/>
    </source>
</evidence>
<keyword evidence="2" id="KW-1185">Reference proteome</keyword>
<reference evidence="1 2" key="1">
    <citation type="submission" date="2020-08" db="EMBL/GenBank/DDBJ databases">
        <title>Genomic Encyclopedia of Type Strains, Phase IV (KMG-IV): sequencing the most valuable type-strain genomes for metagenomic binning, comparative biology and taxonomic classification.</title>
        <authorList>
            <person name="Goeker M."/>
        </authorList>
    </citation>
    <scope>NUCLEOTIDE SEQUENCE [LARGE SCALE GENOMIC DNA]</scope>
    <source>
        <strain evidence="1 2">DSM 16325</strain>
    </source>
</reference>
<evidence type="ECO:0000313" key="1">
    <source>
        <dbReference type="EMBL" id="MBB5323779.1"/>
    </source>
</evidence>
<accession>A0A7W8INM4</accession>
<protein>
    <submittedName>
        <fullName evidence="1">Uncharacterized protein</fullName>
    </submittedName>
</protein>
<gene>
    <name evidence="1" type="ORF">HNQ34_000871</name>
</gene>
<dbReference type="EMBL" id="JACHEP010000002">
    <property type="protein sequence ID" value="MBB5323779.1"/>
    <property type="molecule type" value="Genomic_DNA"/>
</dbReference>